<organism evidence="2 3">
    <name type="scientific">Marinococcus halophilus</name>
    <dbReference type="NCBI Taxonomy" id="1371"/>
    <lineage>
        <taxon>Bacteria</taxon>
        <taxon>Bacillati</taxon>
        <taxon>Bacillota</taxon>
        <taxon>Bacilli</taxon>
        <taxon>Bacillales</taxon>
        <taxon>Bacillaceae</taxon>
        <taxon>Marinococcus</taxon>
    </lineage>
</organism>
<dbReference type="PANTHER" id="PTHR21248:SF22">
    <property type="entry name" value="PHOSPHOLIPASE D"/>
    <property type="match status" value="1"/>
</dbReference>
<dbReference type="InterPro" id="IPR001736">
    <property type="entry name" value="PLipase_D/transphosphatidylase"/>
</dbReference>
<comment type="caution">
    <text evidence="2">The sequence shown here is derived from an EMBL/GenBank/DDBJ whole genome shotgun (WGS) entry which is preliminary data.</text>
</comment>
<reference evidence="2 3" key="1">
    <citation type="submission" date="2019-07" db="EMBL/GenBank/DDBJ databases">
        <title>Whole genome shotgun sequence of Marinococcus halophilus NBRC 102359.</title>
        <authorList>
            <person name="Hosoyama A."/>
            <person name="Uohara A."/>
            <person name="Ohji S."/>
            <person name="Ichikawa N."/>
        </authorList>
    </citation>
    <scope>NUCLEOTIDE SEQUENCE [LARGE SCALE GENOMIC DNA]</scope>
    <source>
        <strain evidence="2 3">NBRC 102359</strain>
    </source>
</reference>
<dbReference type="CDD" id="cd09130">
    <property type="entry name" value="PLDc_unchar2_2"/>
    <property type="match status" value="1"/>
</dbReference>
<dbReference type="SUPFAM" id="SSF56024">
    <property type="entry name" value="Phospholipase D/nuclease"/>
    <property type="match status" value="2"/>
</dbReference>
<keyword evidence="3" id="KW-1185">Reference proteome</keyword>
<dbReference type="AlphaFoldDB" id="A0A510Y9T1"/>
<dbReference type="GO" id="GO:0030572">
    <property type="term" value="F:phosphatidyltransferase activity"/>
    <property type="evidence" value="ECO:0007669"/>
    <property type="project" value="UniProtKB-ARBA"/>
</dbReference>
<dbReference type="Gene3D" id="3.30.870.10">
    <property type="entry name" value="Endonuclease Chain A"/>
    <property type="match status" value="2"/>
</dbReference>
<dbReference type="STRING" id="1371.GCA_900166605_01364"/>
<feature type="domain" description="PLD phosphodiesterase" evidence="1">
    <location>
        <begin position="374"/>
        <end position="404"/>
    </location>
</feature>
<accession>A0A510Y9T1</accession>
<dbReference type="PANTHER" id="PTHR21248">
    <property type="entry name" value="CARDIOLIPIN SYNTHASE"/>
    <property type="match status" value="1"/>
</dbReference>
<dbReference type="GO" id="GO:0032049">
    <property type="term" value="P:cardiolipin biosynthetic process"/>
    <property type="evidence" value="ECO:0007669"/>
    <property type="project" value="UniProtKB-ARBA"/>
</dbReference>
<protein>
    <submittedName>
        <fullName evidence="2">Phospholipase D</fullName>
    </submittedName>
</protein>
<dbReference type="RefSeq" id="WP_158219113.1">
    <property type="nucleotide sequence ID" value="NZ_BJUN01000031.1"/>
</dbReference>
<evidence type="ECO:0000313" key="3">
    <source>
        <dbReference type="Proteomes" id="UP000321051"/>
    </source>
</evidence>
<proteinExistence type="predicted"/>
<gene>
    <name evidence="2" type="ORF">MHA01_30490</name>
</gene>
<evidence type="ECO:0000313" key="2">
    <source>
        <dbReference type="EMBL" id="GEK60144.1"/>
    </source>
</evidence>
<sequence>MLAALFGIISAAIVIAVYGNNKPLPANVSYEGEEYHTAHVRFLEDHTYLSSAESKIVEQEIFDKAIETIEEAEQFIVMDMFYFNSEQDAEADFPPLTRRLSEALIQKKESDPNIEIIVLTDPVNTFYGAYMPEHFQRFEENGIEVIFTELTALRDSNPIYSWFYRIFVQWFDNHGRGWLPNFFSSDAPDVTIHSYLEILNFKANHRKTLITEKAGMVTSANPHDASGYHANTGFEVRGAVLKDLLKTEKAVAEMAGRSGERFDSFISKVEVPQGTGEYKVQLLTERKIKERVLREIHDLSPGEKLRMGMFYLADRDVIEALIDAAGRGADINIILDINEEAFGNEKIGIPNQPAAYELVEKSNGHINIRWYHAQEVQYHAKMMMMEKEQETVVIGGSANMTRRNLDNYNLETDMVITGSNDSEAVEEVRNYYQRLWNNSDGTHTLDYRKYKNSSHLLYWRYRLQEWSGMSSF</sequence>
<dbReference type="Pfam" id="PF13091">
    <property type="entry name" value="PLDc_2"/>
    <property type="match status" value="1"/>
</dbReference>
<dbReference type="PROSITE" id="PS50035">
    <property type="entry name" value="PLD"/>
    <property type="match status" value="1"/>
</dbReference>
<dbReference type="EMBL" id="BJUN01000031">
    <property type="protein sequence ID" value="GEK60144.1"/>
    <property type="molecule type" value="Genomic_DNA"/>
</dbReference>
<dbReference type="CDD" id="cd09129">
    <property type="entry name" value="PLDc_unchar2_1"/>
    <property type="match status" value="1"/>
</dbReference>
<dbReference type="InterPro" id="IPR025202">
    <property type="entry name" value="PLD-like_dom"/>
</dbReference>
<name>A0A510Y9T1_MARHA</name>
<dbReference type="Proteomes" id="UP000321051">
    <property type="component" value="Unassembled WGS sequence"/>
</dbReference>
<evidence type="ECO:0000259" key="1">
    <source>
        <dbReference type="PROSITE" id="PS50035"/>
    </source>
</evidence>